<name>A0A0A8YBD9_ARUDO</name>
<organism evidence="1">
    <name type="scientific">Arundo donax</name>
    <name type="common">Giant reed</name>
    <name type="synonym">Donax arundinaceus</name>
    <dbReference type="NCBI Taxonomy" id="35708"/>
    <lineage>
        <taxon>Eukaryota</taxon>
        <taxon>Viridiplantae</taxon>
        <taxon>Streptophyta</taxon>
        <taxon>Embryophyta</taxon>
        <taxon>Tracheophyta</taxon>
        <taxon>Spermatophyta</taxon>
        <taxon>Magnoliopsida</taxon>
        <taxon>Liliopsida</taxon>
        <taxon>Poales</taxon>
        <taxon>Poaceae</taxon>
        <taxon>PACMAD clade</taxon>
        <taxon>Arundinoideae</taxon>
        <taxon>Arundineae</taxon>
        <taxon>Arundo</taxon>
    </lineage>
</organism>
<reference evidence="1" key="1">
    <citation type="submission" date="2014-09" db="EMBL/GenBank/DDBJ databases">
        <authorList>
            <person name="Magalhaes I.L.F."/>
            <person name="Oliveira U."/>
            <person name="Santos F.R."/>
            <person name="Vidigal T.H.D.A."/>
            <person name="Brescovit A.D."/>
            <person name="Santos A.J."/>
        </authorList>
    </citation>
    <scope>NUCLEOTIDE SEQUENCE</scope>
    <source>
        <tissue evidence="1">Shoot tissue taken approximately 20 cm above the soil surface</tissue>
    </source>
</reference>
<reference evidence="1" key="2">
    <citation type="journal article" date="2015" name="Data Brief">
        <title>Shoot transcriptome of the giant reed, Arundo donax.</title>
        <authorList>
            <person name="Barrero R.A."/>
            <person name="Guerrero F.D."/>
            <person name="Moolhuijzen P."/>
            <person name="Goolsby J.A."/>
            <person name="Tidwell J."/>
            <person name="Bellgard S.E."/>
            <person name="Bellgard M.I."/>
        </authorList>
    </citation>
    <scope>NUCLEOTIDE SEQUENCE</scope>
    <source>
        <tissue evidence="1">Shoot tissue taken approximately 20 cm above the soil surface</tissue>
    </source>
</reference>
<evidence type="ECO:0000313" key="1">
    <source>
        <dbReference type="EMBL" id="JAD22755.1"/>
    </source>
</evidence>
<protein>
    <submittedName>
        <fullName evidence="1">Uncharacterized protein</fullName>
    </submittedName>
</protein>
<dbReference type="AlphaFoldDB" id="A0A0A8YBD9"/>
<proteinExistence type="predicted"/>
<accession>A0A0A8YBD9</accession>
<dbReference type="EMBL" id="GBRH01275140">
    <property type="protein sequence ID" value="JAD22755.1"/>
    <property type="molecule type" value="Transcribed_RNA"/>
</dbReference>
<sequence length="53" mass="5403">MTSLGLRMGMTDSRSSRITSFTTPSFFSFFSIAAADAVAGLPSASIDGPAGNV</sequence>